<name>A0A2W6MST2_9HELI</name>
<proteinExistence type="predicted"/>
<reference evidence="1 2" key="1">
    <citation type="submission" date="2017-03" db="EMBL/GenBank/DDBJ databases">
        <title>Genomic and clinical evidence uncovers the enterohepatic species Helicobacter valdiviensis as a potential human intestinal pathogen.</title>
        <authorList>
            <person name="Fresia P."/>
            <person name="Jara R."/>
            <person name="Sierra R."/>
            <person name="Ferres I."/>
            <person name="Greif G."/>
            <person name="Iraola G."/>
            <person name="Collado L."/>
        </authorList>
    </citation>
    <scope>NUCLEOTIDE SEQUENCE [LARGE SCALE GENOMIC DNA]</scope>
    <source>
        <strain evidence="1 2">WBE14</strain>
    </source>
</reference>
<dbReference type="EMBL" id="NBIU01000029">
    <property type="protein sequence ID" value="PZT47547.1"/>
    <property type="molecule type" value="Genomic_DNA"/>
</dbReference>
<dbReference type="AlphaFoldDB" id="A0A2W6MST2"/>
<dbReference type="Proteomes" id="UP000249746">
    <property type="component" value="Unassembled WGS sequence"/>
</dbReference>
<evidence type="ECO:0000313" key="2">
    <source>
        <dbReference type="Proteomes" id="UP000249746"/>
    </source>
</evidence>
<gene>
    <name evidence="1" type="ORF">B6S12_08520</name>
</gene>
<dbReference type="OrthoDB" id="5328427at2"/>
<accession>A0A2W6MST2</accession>
<sequence>MKIFGKLSLTLPKQLMSDFSIIGVEENSKEACVFTFQSLMQPKRIQTLTLINPKEELPFLKEIEKSKCKIYFFLKEQNFKEAREKYAPYGIVFLTNTPLAYDTLFQSL</sequence>
<keyword evidence="2" id="KW-1185">Reference proteome</keyword>
<evidence type="ECO:0000313" key="1">
    <source>
        <dbReference type="EMBL" id="PZT47547.1"/>
    </source>
</evidence>
<dbReference type="RefSeq" id="WP_111230380.1">
    <property type="nucleotide sequence ID" value="NZ_NBIU01000029.1"/>
</dbReference>
<protein>
    <submittedName>
        <fullName evidence="1">Uncharacterized protein</fullName>
    </submittedName>
</protein>
<comment type="caution">
    <text evidence="1">The sequence shown here is derived from an EMBL/GenBank/DDBJ whole genome shotgun (WGS) entry which is preliminary data.</text>
</comment>
<organism evidence="1 2">
    <name type="scientific">Helicobacter valdiviensis</name>
    <dbReference type="NCBI Taxonomy" id="1458358"/>
    <lineage>
        <taxon>Bacteria</taxon>
        <taxon>Pseudomonadati</taxon>
        <taxon>Campylobacterota</taxon>
        <taxon>Epsilonproteobacteria</taxon>
        <taxon>Campylobacterales</taxon>
        <taxon>Helicobacteraceae</taxon>
        <taxon>Helicobacter</taxon>
    </lineage>
</organism>